<dbReference type="Proteomes" id="UP000002736">
    <property type="component" value="Chromosome"/>
</dbReference>
<evidence type="ECO:0000256" key="6">
    <source>
        <dbReference type="ARBA" id="ARBA00022729"/>
    </source>
</evidence>
<keyword evidence="10" id="KW-0998">Cell outer membrane</keyword>
<dbReference type="SUPFAM" id="SSF56935">
    <property type="entry name" value="Porins"/>
    <property type="match status" value="1"/>
</dbReference>
<comment type="similarity">
    <text evidence="2">Belongs to the porin LamB (TC 1.B.3) family.</text>
</comment>
<keyword evidence="9" id="KW-0472">Membrane</keyword>
<dbReference type="KEGG" id="pct:PC1_2437"/>
<keyword evidence="3" id="KW-0813">Transport</keyword>
<feature type="domain" description="LamB-type porin N-terminal" evidence="14">
    <location>
        <begin position="29"/>
        <end position="59"/>
    </location>
</feature>
<dbReference type="RefSeq" id="WP_015840650.1">
    <property type="nucleotide sequence ID" value="NC_012917.1"/>
</dbReference>
<dbReference type="InterPro" id="IPR050286">
    <property type="entry name" value="G_neg_Bact_CarbUptk_Porin"/>
</dbReference>
<dbReference type="GO" id="GO:0009279">
    <property type="term" value="C:cell outer membrane"/>
    <property type="evidence" value="ECO:0007669"/>
    <property type="project" value="UniProtKB-SubCell"/>
</dbReference>
<dbReference type="OrthoDB" id="106611at2"/>
<gene>
    <name evidence="15" type="ordered locus">PC1_2437</name>
</gene>
<dbReference type="AlphaFoldDB" id="C6DK85"/>
<dbReference type="Gene3D" id="2.40.170.10">
    <property type="entry name" value="Porin, LamB type"/>
    <property type="match status" value="1"/>
</dbReference>
<dbReference type="PANTHER" id="PTHR38762">
    <property type="entry name" value="CRYPTIC OUTER MEMBRANE PORIN BGLH-RELATED"/>
    <property type="match status" value="1"/>
</dbReference>
<keyword evidence="7" id="KW-0406">Ion transport</keyword>
<feature type="signal peptide" evidence="13">
    <location>
        <begin position="1"/>
        <end position="25"/>
    </location>
</feature>
<dbReference type="Pfam" id="PF11471">
    <property type="entry name" value="Sugarporin_N"/>
    <property type="match status" value="1"/>
</dbReference>
<dbReference type="GO" id="GO:0006811">
    <property type="term" value="P:monoatomic ion transport"/>
    <property type="evidence" value="ECO:0007669"/>
    <property type="project" value="UniProtKB-KW"/>
</dbReference>
<evidence type="ECO:0000256" key="4">
    <source>
        <dbReference type="ARBA" id="ARBA00022452"/>
    </source>
</evidence>
<keyword evidence="8" id="KW-0626">Porin</keyword>
<dbReference type="GO" id="GO:0015144">
    <property type="term" value="F:carbohydrate transmembrane transporter activity"/>
    <property type="evidence" value="ECO:0007669"/>
    <property type="project" value="TreeGrafter"/>
</dbReference>
<evidence type="ECO:0000313" key="16">
    <source>
        <dbReference type="Proteomes" id="UP000002736"/>
    </source>
</evidence>
<reference evidence="15 16" key="1">
    <citation type="submission" date="2009-07" db="EMBL/GenBank/DDBJ databases">
        <title>Complete sequence of Pectobacterium carotovorum subsp. carotovorum PC1.</title>
        <authorList>
            <consortium name="US DOE Joint Genome Institute"/>
            <person name="Lucas S."/>
            <person name="Copeland A."/>
            <person name="Lapidus A."/>
            <person name="Glavina del Rio T."/>
            <person name="Tice H."/>
            <person name="Bruce D."/>
            <person name="Goodwin L."/>
            <person name="Pitluck S."/>
            <person name="Munk A.C."/>
            <person name="Brettin T."/>
            <person name="Detter J.C."/>
            <person name="Han C."/>
            <person name="Tapia R."/>
            <person name="Larimer F."/>
            <person name="Land M."/>
            <person name="Hauser L."/>
            <person name="Kyrpides N."/>
            <person name="Mikhailova N."/>
            <person name="Balakrishnan V."/>
            <person name="Glasner J."/>
            <person name="Perna N.T."/>
        </authorList>
    </citation>
    <scope>NUCLEOTIDE SEQUENCE [LARGE SCALE GENOMIC DNA]</scope>
    <source>
        <strain evidence="15 16">PC1</strain>
    </source>
</reference>
<feature type="chain" id="PRO_5005668386" evidence="13">
    <location>
        <begin position="26"/>
        <end position="545"/>
    </location>
</feature>
<evidence type="ECO:0000256" key="7">
    <source>
        <dbReference type="ARBA" id="ARBA00023065"/>
    </source>
</evidence>
<evidence type="ECO:0000256" key="12">
    <source>
        <dbReference type="SAM" id="MobiDB-lite"/>
    </source>
</evidence>
<accession>C6DK85</accession>
<dbReference type="EMBL" id="CP001657">
    <property type="protein sequence ID" value="ACT13468.1"/>
    <property type="molecule type" value="Genomic_DNA"/>
</dbReference>
<dbReference type="GO" id="GO:0015774">
    <property type="term" value="P:polysaccharide transport"/>
    <property type="evidence" value="ECO:0007669"/>
    <property type="project" value="TreeGrafter"/>
</dbReference>
<keyword evidence="6 13" id="KW-0732">Signal</keyword>
<proteinExistence type="inferred from homology"/>
<dbReference type="GO" id="GO:0015288">
    <property type="term" value="F:porin activity"/>
    <property type="evidence" value="ECO:0007669"/>
    <property type="project" value="UniProtKB-KW"/>
</dbReference>
<feature type="region of interest" description="Disordered" evidence="12">
    <location>
        <begin position="88"/>
        <end position="109"/>
    </location>
</feature>
<evidence type="ECO:0000256" key="10">
    <source>
        <dbReference type="ARBA" id="ARBA00023237"/>
    </source>
</evidence>
<protein>
    <submittedName>
        <fullName evidence="15">Porin LamB type</fullName>
    </submittedName>
</protein>
<name>C6DK85_PECCP</name>
<keyword evidence="11" id="KW-0175">Coiled coil</keyword>
<dbReference type="STRING" id="561230.PC1_2437"/>
<dbReference type="eggNOG" id="COG4580">
    <property type="taxonomic scope" value="Bacteria"/>
</dbReference>
<dbReference type="InterPro" id="IPR036998">
    <property type="entry name" value="Porin_LamB_sf"/>
</dbReference>
<dbReference type="InterPro" id="IPR021570">
    <property type="entry name" value="LamB-type_porin_N_dom"/>
</dbReference>
<evidence type="ECO:0000259" key="14">
    <source>
        <dbReference type="Pfam" id="PF11471"/>
    </source>
</evidence>
<evidence type="ECO:0000256" key="5">
    <source>
        <dbReference type="ARBA" id="ARBA00022692"/>
    </source>
</evidence>
<dbReference type="PANTHER" id="PTHR38762:SF1">
    <property type="entry name" value="CRYPTIC OUTER MEMBRANE PORIN BGLH-RELATED"/>
    <property type="match status" value="1"/>
</dbReference>
<sequence>MRKQTSLKLIVVLIASAIASNSAIAAKLTVEERLALLERELADNKKELQSTKAELREYKSIAQQQQITVKENINKPTGKERIVVQSVAASQPNTSDKTPSAVVANTPSSVPENRSLTLSDISKYVKDDIGFTYSGYFRAGYATASNGSPEGWAPGGLGRFGNEHNGWFDFIFKQRVYQQGDKSAHAIVKLDGVVGQQYSAGWFGESPQTENRLQFSDLYLTTKGFLPAFPEADFWVGKHGLPVYEIQMLDWKSHRSGVGAGVGIENINAGVGKLDVALTREDLNLRKVSDNTTKQANTNTVEVRYKKIPLWDKADLTFTAKYMAANKSDSQKSGERSGEYFKLKDAYLASVILNQKMNPKGFNEFTLQVANNSIASNLSRYTNSNPFTGDGALPTYSGEHSGTALRLISQGEMYLADNVIMANALVYTQGSDIYSPYTGAHSDFNNISGAIRPAYIWSNYNQTGVELGYFNQNNKDKLGVNYKQSGVKTTLFHTIKVDTSMLSSRPEIRFYGTWLRVLDNELDKFTFRDDKQDQLSVGVQAEVWW</sequence>
<evidence type="ECO:0000256" key="13">
    <source>
        <dbReference type="SAM" id="SignalP"/>
    </source>
</evidence>
<dbReference type="HOGENOM" id="CLU_032473_2_1_6"/>
<keyword evidence="4" id="KW-1134">Transmembrane beta strand</keyword>
<organism evidence="15 16">
    <name type="scientific">Pectobacterium carotovorum subsp. carotovorum (strain PC1)</name>
    <dbReference type="NCBI Taxonomy" id="561230"/>
    <lineage>
        <taxon>Bacteria</taxon>
        <taxon>Pseudomonadati</taxon>
        <taxon>Pseudomonadota</taxon>
        <taxon>Gammaproteobacteria</taxon>
        <taxon>Enterobacterales</taxon>
        <taxon>Pectobacteriaceae</taxon>
        <taxon>Pectobacterium</taxon>
    </lineage>
</organism>
<dbReference type="GO" id="GO:0046930">
    <property type="term" value="C:pore complex"/>
    <property type="evidence" value="ECO:0007669"/>
    <property type="project" value="UniProtKB-KW"/>
</dbReference>
<evidence type="ECO:0000256" key="8">
    <source>
        <dbReference type="ARBA" id="ARBA00023114"/>
    </source>
</evidence>
<dbReference type="Pfam" id="PF02264">
    <property type="entry name" value="LamB"/>
    <property type="match status" value="1"/>
</dbReference>
<evidence type="ECO:0000256" key="1">
    <source>
        <dbReference type="ARBA" id="ARBA00004571"/>
    </source>
</evidence>
<feature type="coiled-coil region" evidence="11">
    <location>
        <begin position="27"/>
        <end position="65"/>
    </location>
</feature>
<evidence type="ECO:0000313" key="15">
    <source>
        <dbReference type="EMBL" id="ACT13468.1"/>
    </source>
</evidence>
<keyword evidence="5" id="KW-0812">Transmembrane</keyword>
<comment type="subcellular location">
    <subcellularLocation>
        <location evidence="1">Cell outer membrane</location>
        <topology evidence="1">Multi-pass membrane protein</topology>
    </subcellularLocation>
</comment>
<evidence type="ECO:0000256" key="9">
    <source>
        <dbReference type="ARBA" id="ARBA00023136"/>
    </source>
</evidence>
<evidence type="ECO:0000256" key="11">
    <source>
        <dbReference type="SAM" id="Coils"/>
    </source>
</evidence>
<evidence type="ECO:0000256" key="3">
    <source>
        <dbReference type="ARBA" id="ARBA00022448"/>
    </source>
</evidence>
<evidence type="ECO:0000256" key="2">
    <source>
        <dbReference type="ARBA" id="ARBA00007055"/>
    </source>
</evidence>
<dbReference type="CDD" id="cd01346">
    <property type="entry name" value="Maltoporin-like"/>
    <property type="match status" value="1"/>
</dbReference>
<dbReference type="InterPro" id="IPR003192">
    <property type="entry name" value="Porin_LamB"/>
</dbReference>